<dbReference type="Gene3D" id="3.40.630.10">
    <property type="entry name" value="Zn peptidases"/>
    <property type="match status" value="1"/>
</dbReference>
<dbReference type="GO" id="GO:0004181">
    <property type="term" value="F:metallocarboxypeptidase activity"/>
    <property type="evidence" value="ECO:0007669"/>
    <property type="project" value="InterPro"/>
</dbReference>
<evidence type="ECO:0000313" key="14">
    <source>
        <dbReference type="Proteomes" id="UP001497623"/>
    </source>
</evidence>
<evidence type="ECO:0000256" key="7">
    <source>
        <dbReference type="ARBA" id="ARBA00022801"/>
    </source>
</evidence>
<keyword evidence="5" id="KW-0479">Metal-binding</keyword>
<dbReference type="Pfam" id="PF00246">
    <property type="entry name" value="Peptidase_M14"/>
    <property type="match status" value="1"/>
</dbReference>
<dbReference type="GO" id="GO:0006508">
    <property type="term" value="P:proteolysis"/>
    <property type="evidence" value="ECO:0007669"/>
    <property type="project" value="UniProtKB-KW"/>
</dbReference>
<dbReference type="Proteomes" id="UP001497623">
    <property type="component" value="Unassembled WGS sequence"/>
</dbReference>
<dbReference type="SUPFAM" id="SSF53187">
    <property type="entry name" value="Zn-dependent exopeptidases"/>
    <property type="match status" value="1"/>
</dbReference>
<sequence>MYQMWFNSAQTWKILLVALSCHSHVQGLGGSQVWHVSNDAAASLVSDFESAGLLDVLHQSQKNRSFHVHHEHQDRVRRSLSDFGINIDVLVEDWDKFLMMQEAESSRNVKADEETQTCNRTSCTAPLNDQYMSFKQMEWYLQYLSQTYTERVNISSIGKSVENRDIWLVHLRPEGCADNTTTHHVKSIWLEGGIHAREWISPAVCLHFIHNILHDCELTQHFDIYILPEVNPDGYEYSRLNRSTRLWRKNRSFNEDTKCYGVDLNRNWDFQFGVVGASASPCSNIYKGPSAFSEPETAALSTAMAKIPNLELYIALHSYSQLLMYPWGYTIDETAPDTDELRKKCEIFVNNLNARFDNNFSCENSAAGLYFVGGASDDWAKGVLGVKYAYTLELRDAGNFGFVLPEDQIIPSVQETWDGFQAMLKSMTESTSEAAAPSQLNPQLKHFLFVLPVLLLLLSH</sequence>
<organism evidence="13 14">
    <name type="scientific">Meganyctiphanes norvegica</name>
    <name type="common">Northern krill</name>
    <name type="synonym">Thysanopoda norvegica</name>
    <dbReference type="NCBI Taxonomy" id="48144"/>
    <lineage>
        <taxon>Eukaryota</taxon>
        <taxon>Metazoa</taxon>
        <taxon>Ecdysozoa</taxon>
        <taxon>Arthropoda</taxon>
        <taxon>Crustacea</taxon>
        <taxon>Multicrustacea</taxon>
        <taxon>Malacostraca</taxon>
        <taxon>Eumalacostraca</taxon>
        <taxon>Eucarida</taxon>
        <taxon>Euphausiacea</taxon>
        <taxon>Euphausiidae</taxon>
        <taxon>Meganyctiphanes</taxon>
    </lineage>
</organism>
<feature type="active site" description="Proton donor/acceptor" evidence="10">
    <location>
        <position position="393"/>
    </location>
</feature>
<dbReference type="PROSITE" id="PS52035">
    <property type="entry name" value="PEPTIDASE_M14"/>
    <property type="match status" value="1"/>
</dbReference>
<evidence type="ECO:0000256" key="9">
    <source>
        <dbReference type="ARBA" id="ARBA00023049"/>
    </source>
</evidence>
<comment type="similarity">
    <text evidence="2 10">Belongs to the peptidase M14 family.</text>
</comment>
<evidence type="ECO:0000256" key="11">
    <source>
        <dbReference type="SAM" id="SignalP"/>
    </source>
</evidence>
<dbReference type="GO" id="GO:0005615">
    <property type="term" value="C:extracellular space"/>
    <property type="evidence" value="ECO:0007669"/>
    <property type="project" value="TreeGrafter"/>
</dbReference>
<keyword evidence="14" id="KW-1185">Reference proteome</keyword>
<dbReference type="PANTHER" id="PTHR11705:SF143">
    <property type="entry name" value="SLL0236 PROTEIN"/>
    <property type="match status" value="1"/>
</dbReference>
<dbReference type="PROSITE" id="PS00133">
    <property type="entry name" value="CARBOXYPEPT_ZN_2"/>
    <property type="match status" value="1"/>
</dbReference>
<dbReference type="InterPro" id="IPR057247">
    <property type="entry name" value="CARBOXYPEPT_ZN_2"/>
</dbReference>
<dbReference type="PROSITE" id="PS00132">
    <property type="entry name" value="CARBOXYPEPT_ZN_1"/>
    <property type="match status" value="1"/>
</dbReference>
<evidence type="ECO:0000256" key="6">
    <source>
        <dbReference type="ARBA" id="ARBA00022729"/>
    </source>
</evidence>
<feature type="chain" id="PRO_5043416170" description="Peptidase M14 domain-containing protein" evidence="11">
    <location>
        <begin position="28"/>
        <end position="460"/>
    </location>
</feature>
<gene>
    <name evidence="13" type="ORF">MNOR_LOCUS9622</name>
</gene>
<keyword evidence="6 11" id="KW-0732">Signal</keyword>
<comment type="cofactor">
    <cofactor evidence="1">
        <name>Zn(2+)</name>
        <dbReference type="ChEBI" id="CHEBI:29105"/>
    </cofactor>
</comment>
<dbReference type="InterPro" id="IPR000834">
    <property type="entry name" value="Peptidase_M14"/>
</dbReference>
<comment type="caution">
    <text evidence="13">The sequence shown here is derived from an EMBL/GenBank/DDBJ whole genome shotgun (WGS) entry which is preliminary data.</text>
</comment>
<dbReference type="EMBL" id="CAXKWB010004683">
    <property type="protein sequence ID" value="CAL4074852.1"/>
    <property type="molecule type" value="Genomic_DNA"/>
</dbReference>
<keyword evidence="3" id="KW-0121">Carboxypeptidase</keyword>
<feature type="non-terminal residue" evidence="13">
    <location>
        <position position="460"/>
    </location>
</feature>
<evidence type="ECO:0000256" key="1">
    <source>
        <dbReference type="ARBA" id="ARBA00001947"/>
    </source>
</evidence>
<proteinExistence type="inferred from homology"/>
<dbReference type="CDD" id="cd03860">
    <property type="entry name" value="M14_CP_A-B_like"/>
    <property type="match status" value="1"/>
</dbReference>
<evidence type="ECO:0000256" key="10">
    <source>
        <dbReference type="PROSITE-ProRule" id="PRU01379"/>
    </source>
</evidence>
<dbReference type="AlphaFoldDB" id="A0AAV2Q8X2"/>
<feature type="domain" description="Peptidase M14" evidence="12">
    <location>
        <begin position="130"/>
        <end position="427"/>
    </location>
</feature>
<keyword evidence="9" id="KW-0482">Metalloprotease</keyword>
<evidence type="ECO:0000259" key="12">
    <source>
        <dbReference type="PROSITE" id="PS52035"/>
    </source>
</evidence>
<evidence type="ECO:0000256" key="5">
    <source>
        <dbReference type="ARBA" id="ARBA00022723"/>
    </source>
</evidence>
<dbReference type="InterPro" id="IPR057246">
    <property type="entry name" value="CARBOXYPEPT_ZN_1"/>
</dbReference>
<dbReference type="SMART" id="SM00631">
    <property type="entry name" value="Zn_pept"/>
    <property type="match status" value="1"/>
</dbReference>
<evidence type="ECO:0000313" key="13">
    <source>
        <dbReference type="EMBL" id="CAL4074852.1"/>
    </source>
</evidence>
<keyword evidence="4" id="KW-0645">Protease</keyword>
<dbReference type="PANTHER" id="PTHR11705">
    <property type="entry name" value="PROTEASE FAMILY M14 CARBOXYPEPTIDASE A,B"/>
    <property type="match status" value="1"/>
</dbReference>
<accession>A0AAV2Q8X2</accession>
<keyword evidence="7" id="KW-0378">Hydrolase</keyword>
<dbReference type="FunFam" id="3.40.630.10:FF:000084">
    <property type="entry name" value="Carboxypeptidase B2"/>
    <property type="match status" value="1"/>
</dbReference>
<protein>
    <recommendedName>
        <fullName evidence="12">Peptidase M14 domain-containing protein</fullName>
    </recommendedName>
</protein>
<evidence type="ECO:0000256" key="8">
    <source>
        <dbReference type="ARBA" id="ARBA00022833"/>
    </source>
</evidence>
<reference evidence="13 14" key="1">
    <citation type="submission" date="2024-05" db="EMBL/GenBank/DDBJ databases">
        <authorList>
            <person name="Wallberg A."/>
        </authorList>
    </citation>
    <scope>NUCLEOTIDE SEQUENCE [LARGE SCALE GENOMIC DNA]</scope>
</reference>
<evidence type="ECO:0000256" key="4">
    <source>
        <dbReference type="ARBA" id="ARBA00022670"/>
    </source>
</evidence>
<evidence type="ECO:0000256" key="2">
    <source>
        <dbReference type="ARBA" id="ARBA00005988"/>
    </source>
</evidence>
<dbReference type="GO" id="GO:0008270">
    <property type="term" value="F:zinc ion binding"/>
    <property type="evidence" value="ECO:0007669"/>
    <property type="project" value="InterPro"/>
</dbReference>
<feature type="signal peptide" evidence="11">
    <location>
        <begin position="1"/>
        <end position="27"/>
    </location>
</feature>
<dbReference type="PRINTS" id="PR00765">
    <property type="entry name" value="CRBOXYPTASEA"/>
</dbReference>
<name>A0AAV2Q8X2_MEGNR</name>
<evidence type="ECO:0000256" key="3">
    <source>
        <dbReference type="ARBA" id="ARBA00022645"/>
    </source>
</evidence>
<keyword evidence="8" id="KW-0862">Zinc</keyword>